<accession>A0AAQ3NF30</accession>
<reference evidence="1 2" key="1">
    <citation type="journal article" date="2023" name="Life. Sci Alliance">
        <title>Evolutionary insights into 3D genome organization and epigenetic landscape of Vigna mungo.</title>
        <authorList>
            <person name="Junaid A."/>
            <person name="Singh B."/>
            <person name="Bhatia S."/>
        </authorList>
    </citation>
    <scope>NUCLEOTIDE SEQUENCE [LARGE SCALE GENOMIC DNA]</scope>
    <source>
        <strain evidence="1">Urdbean</strain>
    </source>
</reference>
<evidence type="ECO:0000313" key="1">
    <source>
        <dbReference type="EMBL" id="WVZ07851.1"/>
    </source>
</evidence>
<proteinExistence type="predicted"/>
<organism evidence="1 2">
    <name type="scientific">Vigna mungo</name>
    <name type="common">Black gram</name>
    <name type="synonym">Phaseolus mungo</name>
    <dbReference type="NCBI Taxonomy" id="3915"/>
    <lineage>
        <taxon>Eukaryota</taxon>
        <taxon>Viridiplantae</taxon>
        <taxon>Streptophyta</taxon>
        <taxon>Embryophyta</taxon>
        <taxon>Tracheophyta</taxon>
        <taxon>Spermatophyta</taxon>
        <taxon>Magnoliopsida</taxon>
        <taxon>eudicotyledons</taxon>
        <taxon>Gunneridae</taxon>
        <taxon>Pentapetalae</taxon>
        <taxon>rosids</taxon>
        <taxon>fabids</taxon>
        <taxon>Fabales</taxon>
        <taxon>Fabaceae</taxon>
        <taxon>Papilionoideae</taxon>
        <taxon>50 kb inversion clade</taxon>
        <taxon>NPAAA clade</taxon>
        <taxon>indigoferoid/millettioid clade</taxon>
        <taxon>Phaseoleae</taxon>
        <taxon>Vigna</taxon>
    </lineage>
</organism>
<protein>
    <submittedName>
        <fullName evidence="1">Uncharacterized protein</fullName>
    </submittedName>
</protein>
<gene>
    <name evidence="1" type="ORF">V8G54_021197</name>
</gene>
<sequence length="108" mass="12671">MWSPSKLSLEKEPIRKHGSLSPQHTAPLLYDIWQYCTQYKFKFIHVAVQSYRNSEREKNIHKPVIPHPSVSYLYYLAASLYILPDSLPYLPNPTSLSWVQPCRLTGYF</sequence>
<dbReference type="EMBL" id="CP144695">
    <property type="protein sequence ID" value="WVZ07851.1"/>
    <property type="molecule type" value="Genomic_DNA"/>
</dbReference>
<name>A0AAQ3NF30_VIGMU</name>
<keyword evidence="2" id="KW-1185">Reference proteome</keyword>
<evidence type="ECO:0000313" key="2">
    <source>
        <dbReference type="Proteomes" id="UP001374535"/>
    </source>
</evidence>
<dbReference type="AlphaFoldDB" id="A0AAQ3NF30"/>
<dbReference type="Proteomes" id="UP001374535">
    <property type="component" value="Chromosome 6"/>
</dbReference>